<accession>A0ABZ0UNS1</accession>
<keyword evidence="13" id="KW-0255">Endonuclease</keyword>
<evidence type="ECO:0000256" key="4">
    <source>
        <dbReference type="ARBA" id="ARBA00017719"/>
    </source>
</evidence>
<evidence type="ECO:0000256" key="3">
    <source>
        <dbReference type="ARBA" id="ARBA00005663"/>
    </source>
</evidence>
<keyword evidence="14" id="KW-0378">Hydrolase</keyword>
<evidence type="ECO:0000256" key="13">
    <source>
        <dbReference type="ARBA" id="ARBA00022759"/>
    </source>
</evidence>
<dbReference type="InterPro" id="IPR048583">
    <property type="entry name" value="RNase_E_G_thioredoxin-like"/>
</dbReference>
<dbReference type="PANTHER" id="PTHR30001">
    <property type="entry name" value="RIBONUCLEASE"/>
    <property type="match status" value="1"/>
</dbReference>
<evidence type="ECO:0000313" key="20">
    <source>
        <dbReference type="EMBL" id="WPX97187.1"/>
    </source>
</evidence>
<dbReference type="SMART" id="SM00316">
    <property type="entry name" value="S1"/>
    <property type="match status" value="1"/>
</dbReference>
<evidence type="ECO:0000256" key="1">
    <source>
        <dbReference type="ARBA" id="ARBA00001946"/>
    </source>
</evidence>
<evidence type="ECO:0000256" key="9">
    <source>
        <dbReference type="ARBA" id="ARBA00022694"/>
    </source>
</evidence>
<feature type="compositionally biased region" description="Basic and acidic residues" evidence="18">
    <location>
        <begin position="602"/>
        <end position="613"/>
    </location>
</feature>
<keyword evidence="6" id="KW-0963">Cytoplasm</keyword>
<dbReference type="Proteomes" id="UP001327219">
    <property type="component" value="Chromosome"/>
</dbReference>
<dbReference type="Pfam" id="PF20833">
    <property type="entry name" value="RNase_E_G_Thio"/>
    <property type="match status" value="1"/>
</dbReference>
<evidence type="ECO:0000259" key="19">
    <source>
        <dbReference type="SMART" id="SM00316"/>
    </source>
</evidence>
<evidence type="ECO:0000256" key="15">
    <source>
        <dbReference type="ARBA" id="ARBA00022842"/>
    </source>
</evidence>
<reference evidence="20 21" key="1">
    <citation type="submission" date="2022-11" db="EMBL/GenBank/DDBJ databases">
        <title>Host association and intracellularity evolved multiple times independently in the Rickettsiales.</title>
        <authorList>
            <person name="Castelli M."/>
            <person name="Nardi T."/>
            <person name="Gammuto L."/>
            <person name="Bellinzona G."/>
            <person name="Sabaneyeva E."/>
            <person name="Potekhin A."/>
            <person name="Serra V."/>
            <person name="Petroni G."/>
            <person name="Sassera D."/>
        </authorList>
    </citation>
    <scope>NUCLEOTIDE SEQUENCE [LARGE SCALE GENOMIC DNA]</scope>
    <source>
        <strain evidence="20 21">NDG2</strain>
    </source>
</reference>
<dbReference type="InterPro" id="IPR012340">
    <property type="entry name" value="NA-bd_OB-fold"/>
</dbReference>
<organism evidence="20 21">
    <name type="scientific">Candidatus Bandiella euplotis</name>
    <dbReference type="NCBI Taxonomy" id="1664265"/>
    <lineage>
        <taxon>Bacteria</taxon>
        <taxon>Pseudomonadati</taxon>
        <taxon>Pseudomonadota</taxon>
        <taxon>Alphaproteobacteria</taxon>
        <taxon>Rickettsiales</taxon>
        <taxon>Candidatus Midichloriaceae</taxon>
        <taxon>Candidatus Bandiella</taxon>
    </lineage>
</organism>
<keyword evidence="7" id="KW-0997">Cell inner membrane</keyword>
<dbReference type="Gene3D" id="3.40.1260.20">
    <property type="entry name" value="Ribonuclease E, catalytic domain"/>
    <property type="match status" value="1"/>
</dbReference>
<dbReference type="SUPFAM" id="SSF50249">
    <property type="entry name" value="Nucleic acid-binding proteins"/>
    <property type="match status" value="1"/>
</dbReference>
<evidence type="ECO:0000256" key="11">
    <source>
        <dbReference type="ARBA" id="ARBA00022723"/>
    </source>
</evidence>
<dbReference type="InterPro" id="IPR019307">
    <property type="entry name" value="RNA-bd_AU-1/RNase_E/G"/>
</dbReference>
<dbReference type="Gene3D" id="2.40.50.140">
    <property type="entry name" value="Nucleic acid-binding proteins"/>
    <property type="match status" value="1"/>
</dbReference>
<name>A0ABZ0UNS1_9RICK</name>
<keyword evidence="12" id="KW-0699">rRNA-binding</keyword>
<dbReference type="EMBL" id="CP110820">
    <property type="protein sequence ID" value="WPX97187.1"/>
    <property type="molecule type" value="Genomic_DNA"/>
</dbReference>
<dbReference type="PANTHER" id="PTHR30001:SF1">
    <property type="entry name" value="RIBONUCLEASE E_G-LIKE PROTEIN, CHLOROPLASTIC"/>
    <property type="match status" value="1"/>
</dbReference>
<dbReference type="RefSeq" id="WP_323732787.1">
    <property type="nucleotide sequence ID" value="NZ_CP110820.1"/>
</dbReference>
<keyword evidence="5" id="KW-1003">Cell membrane</keyword>
<dbReference type="CDD" id="cd04453">
    <property type="entry name" value="S1_RNase_E"/>
    <property type="match status" value="1"/>
</dbReference>
<feature type="domain" description="S1 motif" evidence="19">
    <location>
        <begin position="39"/>
        <end position="166"/>
    </location>
</feature>
<sequence length="639" mass="72953">MSKKILIDAFYPEETKFILLDSDGKLEEFDYQNSYKKSIKGNIYLGKVSRIEPSLQAAFVEYGNEKKGFLPLEMIHPKYYQIPVADKEQLIEKIKEFRNIEESGEAGGTEAPSKNNGDVYKNKELYNSYKIQEVIKKDQILLVQVEKEERGTKGAFMTTYISLSGRYCVFSPNSIKQGCGISRKLDDQEERERLRDLADGLLANHQNASVILRTACAYRTKAEIQRDFEYLTATWEKVKNSAISSYAPALIYEEGDLIINGIKDFYTSEVEKIIVSGHEAYEQVHEFLKVFIPKNIEKLEEHTSSSPILHEYNIESQLQELYSNKVKLKSGGYLVINTTEALIAIDVNSGTYTDEYSIENTALNINLEAAAEIIKQVKFRGLSGLIVIDFIDMMNLQNKKLVEKALKKAFWQDRVKVQLGKISEFGLLEMSRQRIGRSFVESNSINCPTCSGKGKVALKSSIALLLIGKLKFLLSKKQIKHANIFASTDVVVYLMNDHKRELLSLETLHDAKINLYIDDLLAPEEYKITFGKFKHAEIKNRRYKMPVTTSSDHEEEEAKIVEKEEMFKPSEIVEKPGGQQTKSFKTNKIVRKYRGHNTSNKTFDRKPNAKDGANHQQHKTKSTSASPSILKKFWTKIID</sequence>
<keyword evidence="10" id="KW-0540">Nuclease</keyword>
<gene>
    <name evidence="20" type="ORF">Bandiella_01331</name>
</gene>
<dbReference type="InterPro" id="IPR004659">
    <property type="entry name" value="RNase_E/G"/>
</dbReference>
<evidence type="ECO:0000256" key="6">
    <source>
        <dbReference type="ARBA" id="ARBA00022490"/>
    </source>
</evidence>
<evidence type="ECO:0000256" key="2">
    <source>
        <dbReference type="ARBA" id="ARBA00004496"/>
    </source>
</evidence>
<keyword evidence="15" id="KW-0460">Magnesium</keyword>
<comment type="cofactor">
    <cofactor evidence="1">
        <name>Mg(2+)</name>
        <dbReference type="ChEBI" id="CHEBI:18420"/>
    </cofactor>
</comment>
<keyword evidence="9" id="KW-0819">tRNA processing</keyword>
<evidence type="ECO:0000256" key="12">
    <source>
        <dbReference type="ARBA" id="ARBA00022730"/>
    </source>
</evidence>
<feature type="region of interest" description="Disordered" evidence="18">
    <location>
        <begin position="587"/>
        <end position="627"/>
    </location>
</feature>
<evidence type="ECO:0000256" key="8">
    <source>
        <dbReference type="ARBA" id="ARBA00022552"/>
    </source>
</evidence>
<evidence type="ECO:0000256" key="17">
    <source>
        <dbReference type="ARBA" id="ARBA00023136"/>
    </source>
</evidence>
<keyword evidence="16" id="KW-0694">RNA-binding</keyword>
<evidence type="ECO:0000256" key="5">
    <source>
        <dbReference type="ARBA" id="ARBA00022475"/>
    </source>
</evidence>
<proteinExistence type="inferred from homology"/>
<dbReference type="Pfam" id="PF10150">
    <property type="entry name" value="RNase_E_G"/>
    <property type="match status" value="1"/>
</dbReference>
<protein>
    <recommendedName>
        <fullName evidence="4">Ribonuclease G</fullName>
    </recommendedName>
</protein>
<evidence type="ECO:0000256" key="16">
    <source>
        <dbReference type="ARBA" id="ARBA00022884"/>
    </source>
</evidence>
<keyword evidence="8" id="KW-0698">rRNA processing</keyword>
<evidence type="ECO:0000256" key="10">
    <source>
        <dbReference type="ARBA" id="ARBA00022722"/>
    </source>
</evidence>
<keyword evidence="17" id="KW-0472">Membrane</keyword>
<keyword evidence="11" id="KW-0479">Metal-binding</keyword>
<comment type="similarity">
    <text evidence="3">Belongs to the RNase E/G family. RNase G subfamily.</text>
</comment>
<keyword evidence="21" id="KW-1185">Reference proteome</keyword>
<comment type="subcellular location">
    <subcellularLocation>
        <location evidence="2">Cytoplasm</location>
    </subcellularLocation>
</comment>
<evidence type="ECO:0000256" key="18">
    <source>
        <dbReference type="SAM" id="MobiDB-lite"/>
    </source>
</evidence>
<dbReference type="InterPro" id="IPR003029">
    <property type="entry name" value="S1_domain"/>
</dbReference>
<dbReference type="NCBIfam" id="TIGR00757">
    <property type="entry name" value="RNaseEG"/>
    <property type="match status" value="1"/>
</dbReference>
<evidence type="ECO:0000256" key="7">
    <source>
        <dbReference type="ARBA" id="ARBA00022519"/>
    </source>
</evidence>
<evidence type="ECO:0000256" key="14">
    <source>
        <dbReference type="ARBA" id="ARBA00022801"/>
    </source>
</evidence>
<evidence type="ECO:0000313" key="21">
    <source>
        <dbReference type="Proteomes" id="UP001327219"/>
    </source>
</evidence>